<proteinExistence type="inferred from homology"/>
<evidence type="ECO:0000256" key="4">
    <source>
        <dbReference type="ARBA" id="ARBA00022723"/>
    </source>
</evidence>
<evidence type="ECO:0000256" key="10">
    <source>
        <dbReference type="RuleBase" id="RU361274"/>
    </source>
</evidence>
<dbReference type="GO" id="GO:0017061">
    <property type="term" value="F:S-methyl-5-thioadenosine phosphorylase activity"/>
    <property type="evidence" value="ECO:0007669"/>
    <property type="project" value="UniProtKB-EC"/>
</dbReference>
<evidence type="ECO:0000256" key="3">
    <source>
        <dbReference type="ARBA" id="ARBA00022679"/>
    </source>
</evidence>
<evidence type="ECO:0000313" key="11">
    <source>
        <dbReference type="EMBL" id="OGE88484.1"/>
    </source>
</evidence>
<dbReference type="Proteomes" id="UP000178377">
    <property type="component" value="Unassembled WGS sequence"/>
</dbReference>
<comment type="catalytic activity">
    <reaction evidence="8">
        <text>adenosine + phosphate = alpha-D-ribose 1-phosphate + adenine</text>
        <dbReference type="Rhea" id="RHEA:27642"/>
        <dbReference type="ChEBI" id="CHEBI:16335"/>
        <dbReference type="ChEBI" id="CHEBI:16708"/>
        <dbReference type="ChEBI" id="CHEBI:43474"/>
        <dbReference type="ChEBI" id="CHEBI:57720"/>
        <dbReference type="EC" id="2.4.2.1"/>
    </reaction>
    <physiologicalReaction direction="left-to-right" evidence="8">
        <dbReference type="Rhea" id="RHEA:27643"/>
    </physiologicalReaction>
</comment>
<evidence type="ECO:0000256" key="1">
    <source>
        <dbReference type="ARBA" id="ARBA00000553"/>
    </source>
</evidence>
<evidence type="ECO:0000256" key="2">
    <source>
        <dbReference type="ARBA" id="ARBA00007353"/>
    </source>
</evidence>
<dbReference type="PANTHER" id="PTHR30616">
    <property type="entry name" value="UNCHARACTERIZED PROTEIN YFIH"/>
    <property type="match status" value="1"/>
</dbReference>
<dbReference type="PANTHER" id="PTHR30616:SF2">
    <property type="entry name" value="PURINE NUCLEOSIDE PHOSPHORYLASE LACC1"/>
    <property type="match status" value="1"/>
</dbReference>
<evidence type="ECO:0000256" key="7">
    <source>
        <dbReference type="ARBA" id="ARBA00047989"/>
    </source>
</evidence>
<keyword evidence="4" id="KW-0479">Metal-binding</keyword>
<dbReference type="EMBL" id="MFEO01000033">
    <property type="protein sequence ID" value="OGE88484.1"/>
    <property type="molecule type" value="Genomic_DNA"/>
</dbReference>
<keyword evidence="3" id="KW-0808">Transferase</keyword>
<dbReference type="InterPro" id="IPR011324">
    <property type="entry name" value="Cytotoxic_necrot_fac-like_cat"/>
</dbReference>
<dbReference type="NCBIfam" id="TIGR00726">
    <property type="entry name" value="peptidoglycan editing factor PgeF"/>
    <property type="match status" value="1"/>
</dbReference>
<dbReference type="STRING" id="1817828.A2722_01140"/>
<dbReference type="CDD" id="cd16833">
    <property type="entry name" value="YfiH"/>
    <property type="match status" value="1"/>
</dbReference>
<evidence type="ECO:0000313" key="12">
    <source>
        <dbReference type="Proteomes" id="UP000178377"/>
    </source>
</evidence>
<keyword evidence="5" id="KW-0378">Hydrolase</keyword>
<comment type="catalytic activity">
    <reaction evidence="1">
        <text>inosine + phosphate = alpha-D-ribose 1-phosphate + hypoxanthine</text>
        <dbReference type="Rhea" id="RHEA:27646"/>
        <dbReference type="ChEBI" id="CHEBI:17368"/>
        <dbReference type="ChEBI" id="CHEBI:17596"/>
        <dbReference type="ChEBI" id="CHEBI:43474"/>
        <dbReference type="ChEBI" id="CHEBI:57720"/>
        <dbReference type="EC" id="2.4.2.1"/>
    </reaction>
    <physiologicalReaction direction="left-to-right" evidence="1">
        <dbReference type="Rhea" id="RHEA:27647"/>
    </physiologicalReaction>
</comment>
<dbReference type="InterPro" id="IPR038371">
    <property type="entry name" value="Cu_polyphenol_OxRdtase_sf"/>
</dbReference>
<reference evidence="11 12" key="1">
    <citation type="journal article" date="2016" name="Nat. Commun.">
        <title>Thousands of microbial genomes shed light on interconnected biogeochemical processes in an aquifer system.</title>
        <authorList>
            <person name="Anantharaman K."/>
            <person name="Brown C.T."/>
            <person name="Hug L.A."/>
            <person name="Sharon I."/>
            <person name="Castelle C.J."/>
            <person name="Probst A.J."/>
            <person name="Thomas B.C."/>
            <person name="Singh A."/>
            <person name="Wilkins M.J."/>
            <person name="Karaoz U."/>
            <person name="Brodie E.L."/>
            <person name="Williams K.H."/>
            <person name="Hubbard S.S."/>
            <person name="Banfield J.F."/>
        </authorList>
    </citation>
    <scope>NUCLEOTIDE SEQUENCE [LARGE SCALE GENOMIC DNA]</scope>
</reference>
<gene>
    <name evidence="11" type="ORF">A2722_01140</name>
</gene>
<dbReference type="Pfam" id="PF02578">
    <property type="entry name" value="Cu-oxidase_4"/>
    <property type="match status" value="1"/>
</dbReference>
<evidence type="ECO:0000256" key="8">
    <source>
        <dbReference type="ARBA" id="ARBA00048968"/>
    </source>
</evidence>
<comment type="catalytic activity">
    <reaction evidence="7">
        <text>adenosine + H2O + H(+) = inosine + NH4(+)</text>
        <dbReference type="Rhea" id="RHEA:24408"/>
        <dbReference type="ChEBI" id="CHEBI:15377"/>
        <dbReference type="ChEBI" id="CHEBI:15378"/>
        <dbReference type="ChEBI" id="CHEBI:16335"/>
        <dbReference type="ChEBI" id="CHEBI:17596"/>
        <dbReference type="ChEBI" id="CHEBI:28938"/>
        <dbReference type="EC" id="3.5.4.4"/>
    </reaction>
    <physiologicalReaction direction="left-to-right" evidence="7">
        <dbReference type="Rhea" id="RHEA:24409"/>
    </physiologicalReaction>
</comment>
<dbReference type="AlphaFoldDB" id="A0A1F5PFG1"/>
<evidence type="ECO:0000256" key="5">
    <source>
        <dbReference type="ARBA" id="ARBA00022801"/>
    </source>
</evidence>
<comment type="caution">
    <text evidence="11">The sequence shown here is derived from an EMBL/GenBank/DDBJ whole genome shotgun (WGS) entry which is preliminary data.</text>
</comment>
<name>A0A1F5PFG1_9BACT</name>
<comment type="catalytic activity">
    <reaction evidence="9">
        <text>S-methyl-5'-thioadenosine + phosphate = 5-(methylsulfanyl)-alpha-D-ribose 1-phosphate + adenine</text>
        <dbReference type="Rhea" id="RHEA:11852"/>
        <dbReference type="ChEBI" id="CHEBI:16708"/>
        <dbReference type="ChEBI" id="CHEBI:17509"/>
        <dbReference type="ChEBI" id="CHEBI:43474"/>
        <dbReference type="ChEBI" id="CHEBI:58533"/>
        <dbReference type="EC" id="2.4.2.28"/>
    </reaction>
    <physiologicalReaction direction="left-to-right" evidence="9">
        <dbReference type="Rhea" id="RHEA:11853"/>
    </physiologicalReaction>
</comment>
<dbReference type="GO" id="GO:0005507">
    <property type="term" value="F:copper ion binding"/>
    <property type="evidence" value="ECO:0007669"/>
    <property type="project" value="TreeGrafter"/>
</dbReference>
<evidence type="ECO:0000256" key="6">
    <source>
        <dbReference type="ARBA" id="ARBA00022833"/>
    </source>
</evidence>
<organism evidence="11 12">
    <name type="scientific">Candidatus Doudnabacteria bacterium RIFCSPHIGHO2_01_FULL_50_11</name>
    <dbReference type="NCBI Taxonomy" id="1817828"/>
    <lineage>
        <taxon>Bacteria</taxon>
        <taxon>Candidatus Doudnaibacteriota</taxon>
    </lineage>
</organism>
<dbReference type="InterPro" id="IPR003730">
    <property type="entry name" value="Cu_polyphenol_OxRdtase"/>
</dbReference>
<comment type="similarity">
    <text evidence="2 10">Belongs to the purine nucleoside phosphorylase YfiH/LACC1 family.</text>
</comment>
<dbReference type="Gene3D" id="3.60.140.10">
    <property type="entry name" value="CNF1/YfiH-like putative cysteine hydrolases"/>
    <property type="match status" value="1"/>
</dbReference>
<accession>A0A1F5PFG1</accession>
<keyword evidence="6" id="KW-0862">Zinc</keyword>
<sequence length="246" mass="26747">MLSFKLFSHYQELLYGLSEIADGAMNAGGGETKEYARAQANRHQHFANLGFTPSAVVSAVLSHGTQIHEGKPADGGIYLQDADGIVTSARDLLLTVTTADCFPVYLYDPGKQAVGLLHAGWRGTASGIMHNALQAMQDKFGSTPSDILVAIGPGIQACHYEVHDDVLGRFAKYPAACIVRDGKTYLDLPRVLAAHAQSSGIRPKNIEVSFLCTYEERTRYFSARRNPDAPLETMVAYVAVKKRENS</sequence>
<evidence type="ECO:0000256" key="9">
    <source>
        <dbReference type="ARBA" id="ARBA00049893"/>
    </source>
</evidence>
<dbReference type="GO" id="GO:0016787">
    <property type="term" value="F:hydrolase activity"/>
    <property type="evidence" value="ECO:0007669"/>
    <property type="project" value="UniProtKB-KW"/>
</dbReference>
<protein>
    <recommendedName>
        <fullName evidence="10">Purine nucleoside phosphorylase</fullName>
    </recommendedName>
</protein>
<dbReference type="SUPFAM" id="SSF64438">
    <property type="entry name" value="CNF1/YfiH-like putative cysteine hydrolases"/>
    <property type="match status" value="1"/>
</dbReference>